<keyword evidence="1" id="KW-1133">Transmembrane helix</keyword>
<gene>
    <name evidence="2" type="ORF">MW871_00115</name>
</gene>
<dbReference type="RefSeq" id="WP_248427172.1">
    <property type="nucleotide sequence ID" value="NZ_JALNUB010000001.1"/>
</dbReference>
<evidence type="ECO:0000256" key="1">
    <source>
        <dbReference type="SAM" id="Phobius"/>
    </source>
</evidence>
<sequence>MKEIDKYTEDLVDKMMSESFLVSPSVDFTSRIMNQVLVAEKSKIKVYKPLISKSTWVFIGSGLIALSIYSIFDSSDIVSLGTPKIYSDKCSALFSGLHFSKNILYALLIVPFMVLIQIGILKNYFDKKYDL</sequence>
<evidence type="ECO:0000313" key="3">
    <source>
        <dbReference type="Proteomes" id="UP001139260"/>
    </source>
</evidence>
<dbReference type="EMBL" id="JALNUB010000001">
    <property type="protein sequence ID" value="MCK8140285.1"/>
    <property type="molecule type" value="Genomic_DNA"/>
</dbReference>
<name>A0A9X1XN18_9FLAO</name>
<comment type="caution">
    <text evidence="2">The sequence shown here is derived from an EMBL/GenBank/DDBJ whole genome shotgun (WGS) entry which is preliminary data.</text>
</comment>
<organism evidence="2 3">
    <name type="scientific">Flavobacterium pygoscelis</name>
    <dbReference type="NCBI Taxonomy" id="2893176"/>
    <lineage>
        <taxon>Bacteria</taxon>
        <taxon>Pseudomonadati</taxon>
        <taxon>Bacteroidota</taxon>
        <taxon>Flavobacteriia</taxon>
        <taxon>Flavobacteriales</taxon>
        <taxon>Flavobacteriaceae</taxon>
        <taxon>Flavobacterium</taxon>
    </lineage>
</organism>
<keyword evidence="3" id="KW-1185">Reference proteome</keyword>
<feature type="transmembrane region" description="Helical" evidence="1">
    <location>
        <begin position="50"/>
        <end position="72"/>
    </location>
</feature>
<keyword evidence="1" id="KW-0812">Transmembrane</keyword>
<protein>
    <submittedName>
        <fullName evidence="2">Uncharacterized protein</fullName>
    </submittedName>
</protein>
<dbReference type="Proteomes" id="UP001139260">
    <property type="component" value="Unassembled WGS sequence"/>
</dbReference>
<dbReference type="AlphaFoldDB" id="A0A9X1XN18"/>
<accession>A0A9X1XN18</accession>
<proteinExistence type="predicted"/>
<feature type="transmembrane region" description="Helical" evidence="1">
    <location>
        <begin position="103"/>
        <end position="125"/>
    </location>
</feature>
<evidence type="ECO:0000313" key="2">
    <source>
        <dbReference type="EMBL" id="MCK8140285.1"/>
    </source>
</evidence>
<keyword evidence="1" id="KW-0472">Membrane</keyword>
<reference evidence="2" key="1">
    <citation type="submission" date="2022-04" db="EMBL/GenBank/DDBJ databases">
        <title>Flavobacterium pygoscelis sp. nov. isolated from Chinstrap chick (Pygoscelis antarcticus).</title>
        <authorList>
            <person name="Irgang R."/>
            <person name="Poblete-Morales M."/>
            <person name="Avendano-Herrera R."/>
        </authorList>
    </citation>
    <scope>NUCLEOTIDE SEQUENCE</scope>
    <source>
        <strain evidence="2">I-SCBP12n</strain>
    </source>
</reference>